<dbReference type="InterPro" id="IPR052396">
    <property type="entry name" value="Meiotic_Drive_Suppr_Kinase"/>
</dbReference>
<dbReference type="PANTHER" id="PTHR37171">
    <property type="entry name" value="SERINE/THREONINE-PROTEIN KINASE YRZF-RELATED"/>
    <property type="match status" value="1"/>
</dbReference>
<protein>
    <recommendedName>
        <fullName evidence="3">Protein kinase domain-containing protein</fullName>
    </recommendedName>
</protein>
<organism evidence="1 2">
    <name type="scientific">Mycena metata</name>
    <dbReference type="NCBI Taxonomy" id="1033252"/>
    <lineage>
        <taxon>Eukaryota</taxon>
        <taxon>Fungi</taxon>
        <taxon>Dikarya</taxon>
        <taxon>Basidiomycota</taxon>
        <taxon>Agaricomycotina</taxon>
        <taxon>Agaricomycetes</taxon>
        <taxon>Agaricomycetidae</taxon>
        <taxon>Agaricales</taxon>
        <taxon>Marasmiineae</taxon>
        <taxon>Mycenaceae</taxon>
        <taxon>Mycena</taxon>
    </lineage>
</organism>
<dbReference type="Proteomes" id="UP001215598">
    <property type="component" value="Unassembled WGS sequence"/>
</dbReference>
<gene>
    <name evidence="1" type="ORF">B0H16DRAFT_1708240</name>
</gene>
<dbReference type="AlphaFoldDB" id="A0AAD7KHR3"/>
<accession>A0AAD7KHR3</accession>
<name>A0AAD7KHR3_9AGAR</name>
<dbReference type="SUPFAM" id="SSF56112">
    <property type="entry name" value="Protein kinase-like (PK-like)"/>
    <property type="match status" value="1"/>
</dbReference>
<evidence type="ECO:0000313" key="1">
    <source>
        <dbReference type="EMBL" id="KAJ7786021.1"/>
    </source>
</evidence>
<comment type="caution">
    <text evidence="1">The sequence shown here is derived from an EMBL/GenBank/DDBJ whole genome shotgun (WGS) entry which is preliminary data.</text>
</comment>
<dbReference type="EMBL" id="JARKIB010000001">
    <property type="protein sequence ID" value="KAJ7786021.1"/>
    <property type="molecule type" value="Genomic_DNA"/>
</dbReference>
<keyword evidence="2" id="KW-1185">Reference proteome</keyword>
<sequence>MSISLAVYFLEQTPETPDLDLLFVLDDLDLDTRRVSHLLTAVKKQLPSETATTLRLLEAVAPFLVANNHDSIRQRAIAWAQNNSTAVLPTTLLSEACKMGVRNPKHIFIVVEEAYRQDLVKIAQFSVSEGQEASVLERLRQLRTFPKSPPPSTAVHDPSAIKLAHLGTDKNTDTAIRAGRPANNRGPSVSLFSEPLAVLSEQISTPDSLPRLSHSFLVDVEKFMRLATQFYATEDARIAAYTPFLNTLLGEGQWESKANRAKPDARWKARVIAEMKNEPGLSGDPRLQAEVSYRYVISSAEDGQTYGLSSNCPSVLLGISTQLSVSIAVMTDCVYVDNLFLGDLVPSADLDASVIKIARVFQAVKMAAITLQQTYQPLPSPVPFTPLVFPHPVTRSKQVLPKLDFIGKISRSGRIVQPHFQDAATRPCALYAATLPDGTKVAVKFTKRYGIDAHKLLAELSFAPILHGVFQVQDGYLMVVMELVEGVMAWGNEAQISTGAVADLCKAVQVLHAQGLVHGDLRLPNIMLLAGQQPSIKILDFDWAGLNTVTSYPACISNDLDLWGPRVQRHGAMAKEDDEFLLDKFRQECNAG</sequence>
<evidence type="ECO:0000313" key="2">
    <source>
        <dbReference type="Proteomes" id="UP001215598"/>
    </source>
</evidence>
<reference evidence="1" key="1">
    <citation type="submission" date="2023-03" db="EMBL/GenBank/DDBJ databases">
        <title>Massive genome expansion in bonnet fungi (Mycena s.s.) driven by repeated elements and novel gene families across ecological guilds.</title>
        <authorList>
            <consortium name="Lawrence Berkeley National Laboratory"/>
            <person name="Harder C.B."/>
            <person name="Miyauchi S."/>
            <person name="Viragh M."/>
            <person name="Kuo A."/>
            <person name="Thoen E."/>
            <person name="Andreopoulos B."/>
            <person name="Lu D."/>
            <person name="Skrede I."/>
            <person name="Drula E."/>
            <person name="Henrissat B."/>
            <person name="Morin E."/>
            <person name="Kohler A."/>
            <person name="Barry K."/>
            <person name="LaButti K."/>
            <person name="Morin E."/>
            <person name="Salamov A."/>
            <person name="Lipzen A."/>
            <person name="Mereny Z."/>
            <person name="Hegedus B."/>
            <person name="Baldrian P."/>
            <person name="Stursova M."/>
            <person name="Weitz H."/>
            <person name="Taylor A."/>
            <person name="Grigoriev I.V."/>
            <person name="Nagy L.G."/>
            <person name="Martin F."/>
            <person name="Kauserud H."/>
        </authorList>
    </citation>
    <scope>NUCLEOTIDE SEQUENCE</scope>
    <source>
        <strain evidence="1">CBHHK182m</strain>
    </source>
</reference>
<dbReference type="Gene3D" id="1.10.510.10">
    <property type="entry name" value="Transferase(Phosphotransferase) domain 1"/>
    <property type="match status" value="1"/>
</dbReference>
<dbReference type="PANTHER" id="PTHR37171:SF1">
    <property type="entry name" value="SERINE_THREONINE-PROTEIN KINASE YRZF-RELATED"/>
    <property type="match status" value="1"/>
</dbReference>
<proteinExistence type="predicted"/>
<evidence type="ECO:0008006" key="3">
    <source>
        <dbReference type="Google" id="ProtNLM"/>
    </source>
</evidence>
<dbReference type="InterPro" id="IPR011009">
    <property type="entry name" value="Kinase-like_dom_sf"/>
</dbReference>